<feature type="transmembrane region" description="Helical" evidence="1">
    <location>
        <begin position="321"/>
        <end position="341"/>
    </location>
</feature>
<organism evidence="3 4">
    <name type="scientific">Pseudoponticoccus marisrubri</name>
    <dbReference type="NCBI Taxonomy" id="1685382"/>
    <lineage>
        <taxon>Bacteria</taxon>
        <taxon>Pseudomonadati</taxon>
        <taxon>Pseudomonadota</taxon>
        <taxon>Alphaproteobacteria</taxon>
        <taxon>Rhodobacterales</taxon>
        <taxon>Roseobacteraceae</taxon>
        <taxon>Pseudoponticoccus</taxon>
    </lineage>
</organism>
<proteinExistence type="predicted"/>
<dbReference type="PANTHER" id="PTHR35342:SF5">
    <property type="entry name" value="TRICARBOXYLIC TRANSPORT PROTEIN"/>
    <property type="match status" value="1"/>
</dbReference>
<feature type="transmembrane region" description="Helical" evidence="1">
    <location>
        <begin position="147"/>
        <end position="164"/>
    </location>
</feature>
<evidence type="ECO:0000259" key="2">
    <source>
        <dbReference type="Pfam" id="PF01970"/>
    </source>
</evidence>
<dbReference type="InterPro" id="IPR002823">
    <property type="entry name" value="DUF112_TM"/>
</dbReference>
<gene>
    <name evidence="3" type="ORF">AVJ23_19935</name>
</gene>
<feature type="transmembrane region" description="Helical" evidence="1">
    <location>
        <begin position="462"/>
        <end position="487"/>
    </location>
</feature>
<feature type="transmembrane region" description="Helical" evidence="1">
    <location>
        <begin position="353"/>
        <end position="381"/>
    </location>
</feature>
<dbReference type="PANTHER" id="PTHR35342">
    <property type="entry name" value="TRICARBOXYLIC TRANSPORT PROTEIN"/>
    <property type="match status" value="1"/>
</dbReference>
<feature type="transmembrane region" description="Helical" evidence="1">
    <location>
        <begin position="169"/>
        <end position="185"/>
    </location>
</feature>
<dbReference type="Pfam" id="PF01970">
    <property type="entry name" value="TctA"/>
    <property type="match status" value="1"/>
</dbReference>
<feature type="transmembrane region" description="Helical" evidence="1">
    <location>
        <begin position="59"/>
        <end position="84"/>
    </location>
</feature>
<feature type="transmembrane region" description="Helical" evidence="1">
    <location>
        <begin position="32"/>
        <end position="53"/>
    </location>
</feature>
<evidence type="ECO:0000256" key="1">
    <source>
        <dbReference type="SAM" id="Phobius"/>
    </source>
</evidence>
<evidence type="ECO:0000313" key="4">
    <source>
        <dbReference type="Proteomes" id="UP000054396"/>
    </source>
</evidence>
<feature type="transmembrane region" description="Helical" evidence="1">
    <location>
        <begin position="387"/>
        <end position="407"/>
    </location>
</feature>
<dbReference type="STRING" id="1685382.AVJ23_19935"/>
<sequence length="507" mass="52136">MTVYETLIAAVLAILQWQNILAMLVGVAGGVLIGALPGLTATMGIAILIPLTFTMEPLVALGMVAGIYNGGIYGGAIPAILLGIPGTSSSIPTTFDGVPLAKRGEAANALSVSAYASAVGGVASGIALLVLAPPLSTVTLLFGPAEYFWVALFGLCSIAVLLGADPLKGLISSVLGLLIGTIGIDSVSGHERFTLDIYYLTGGFNFIVLLAGLYGLPPAIELAQAGRRNPAGVAVNVRGAPPFRAWRSLNRTLARSSIIGIVIGILPGVGGTMAAFLSYNEAKRADPDPDSFGKGSYLGVAASECGNNADNASALIPTLTLGVPGNAVAAVIMGAFLVHGLQPGPGLFQKEPVLVYAFILQMILTAAILPLLGGIIAVRVFAPVLRLPVELIGPLVIALSVIGVYSIQNSIFDIYALVGFGILGYFMQKTGFPLAPVVLGVILGPMAEEQLRLALIIARGDVLSLASSPIAMILIALILIVLALPLVRRVGPSARKRALPDTQDRKS</sequence>
<feature type="domain" description="DUF112" evidence="2">
    <location>
        <begin position="20"/>
        <end position="439"/>
    </location>
</feature>
<keyword evidence="4" id="KW-1185">Reference proteome</keyword>
<name>A0A0W7WEI8_9RHOB</name>
<evidence type="ECO:0000313" key="3">
    <source>
        <dbReference type="EMBL" id="KUF08962.1"/>
    </source>
</evidence>
<keyword evidence="1" id="KW-0472">Membrane</keyword>
<feature type="transmembrane region" description="Helical" evidence="1">
    <location>
        <begin position="414"/>
        <end position="442"/>
    </location>
</feature>
<protein>
    <submittedName>
        <fullName evidence="3">C4-dicarboxylate ABC transporter permease</fullName>
    </submittedName>
</protein>
<dbReference type="AlphaFoldDB" id="A0A0W7WEI8"/>
<feature type="transmembrane region" description="Helical" evidence="1">
    <location>
        <begin position="257"/>
        <end position="279"/>
    </location>
</feature>
<dbReference type="Proteomes" id="UP000054396">
    <property type="component" value="Unassembled WGS sequence"/>
</dbReference>
<feature type="transmembrane region" description="Helical" evidence="1">
    <location>
        <begin position="112"/>
        <end position="135"/>
    </location>
</feature>
<comment type="caution">
    <text evidence="3">The sequence shown here is derived from an EMBL/GenBank/DDBJ whole genome shotgun (WGS) entry which is preliminary data.</text>
</comment>
<keyword evidence="1" id="KW-0812">Transmembrane</keyword>
<accession>A0A0W7WEI8</accession>
<dbReference type="RefSeq" id="WP_058863994.1">
    <property type="nucleotide sequence ID" value="NZ_LPXO01000019.1"/>
</dbReference>
<feature type="transmembrane region" description="Helical" evidence="1">
    <location>
        <begin position="197"/>
        <end position="216"/>
    </location>
</feature>
<dbReference type="OrthoDB" id="9791872at2"/>
<reference evidence="3 4" key="1">
    <citation type="submission" date="2015-12" db="EMBL/GenBank/DDBJ databases">
        <authorList>
            <person name="Shamseldin A."/>
            <person name="Moawad H."/>
            <person name="Abd El-Rahim W.M."/>
            <person name="Sadowsky M.J."/>
        </authorList>
    </citation>
    <scope>NUCLEOTIDE SEQUENCE [LARGE SCALE GENOMIC DNA]</scope>
    <source>
        <strain evidence="3 4">SJ5A-1</strain>
    </source>
</reference>
<dbReference type="EMBL" id="LPXO01000019">
    <property type="protein sequence ID" value="KUF08962.1"/>
    <property type="molecule type" value="Genomic_DNA"/>
</dbReference>
<keyword evidence="1" id="KW-1133">Transmembrane helix</keyword>